<dbReference type="SMART" id="SM00849">
    <property type="entry name" value="Lactamase_B"/>
    <property type="match status" value="1"/>
</dbReference>
<dbReference type="GO" id="GO:0016787">
    <property type="term" value="F:hydrolase activity"/>
    <property type="evidence" value="ECO:0007669"/>
    <property type="project" value="UniProtKB-KW"/>
</dbReference>
<feature type="chain" id="PRO_5013087363" evidence="1">
    <location>
        <begin position="28"/>
        <end position="292"/>
    </location>
</feature>
<protein>
    <submittedName>
        <fullName evidence="3">Metal-dependent hydrolase, beta-lactamase superfamily II</fullName>
    </submittedName>
</protein>
<dbReference type="Pfam" id="PF00753">
    <property type="entry name" value="Lactamase_B"/>
    <property type="match status" value="1"/>
</dbReference>
<keyword evidence="1" id="KW-0732">Signal</keyword>
<keyword evidence="3" id="KW-0378">Hydrolase</keyword>
<proteinExistence type="predicted"/>
<organism evidence="3 4">
    <name type="scientific">Ornithinibacillus halophilus</name>
    <dbReference type="NCBI Taxonomy" id="930117"/>
    <lineage>
        <taxon>Bacteria</taxon>
        <taxon>Bacillati</taxon>
        <taxon>Bacillota</taxon>
        <taxon>Bacilli</taxon>
        <taxon>Bacillales</taxon>
        <taxon>Bacillaceae</taxon>
        <taxon>Ornithinibacillus</taxon>
    </lineage>
</organism>
<evidence type="ECO:0000313" key="3">
    <source>
        <dbReference type="EMBL" id="SHG79219.1"/>
    </source>
</evidence>
<dbReference type="Proteomes" id="UP000183988">
    <property type="component" value="Unassembled WGS sequence"/>
</dbReference>
<keyword evidence="4" id="KW-1185">Reference proteome</keyword>
<reference evidence="3 4" key="1">
    <citation type="submission" date="2016-11" db="EMBL/GenBank/DDBJ databases">
        <authorList>
            <person name="Jaros S."/>
            <person name="Januszkiewicz K."/>
            <person name="Wedrychowicz H."/>
        </authorList>
    </citation>
    <scope>NUCLEOTIDE SEQUENCE [LARGE SCALE GENOMIC DNA]</scope>
    <source>
        <strain evidence="3 4">IBRC-M 10683</strain>
    </source>
</reference>
<dbReference type="Gene3D" id="3.60.15.10">
    <property type="entry name" value="Ribonuclease Z/Hydroxyacylglutathione hydrolase-like"/>
    <property type="match status" value="1"/>
</dbReference>
<dbReference type="InterPro" id="IPR035681">
    <property type="entry name" value="ComA-like_MBL"/>
</dbReference>
<accession>A0A1M5MQQ6</accession>
<evidence type="ECO:0000256" key="1">
    <source>
        <dbReference type="SAM" id="SignalP"/>
    </source>
</evidence>
<dbReference type="SUPFAM" id="SSF56281">
    <property type="entry name" value="Metallo-hydrolase/oxidoreductase"/>
    <property type="match status" value="1"/>
</dbReference>
<dbReference type="STRING" id="930117.SAMN05216225_106223"/>
<dbReference type="AlphaFoldDB" id="A0A1M5MQQ6"/>
<dbReference type="PANTHER" id="PTHR30619:SF7">
    <property type="entry name" value="BETA-LACTAMASE DOMAIN PROTEIN"/>
    <property type="match status" value="1"/>
</dbReference>
<dbReference type="InterPro" id="IPR052159">
    <property type="entry name" value="Competence_DNA_uptake"/>
</dbReference>
<feature type="domain" description="Metallo-beta-lactamase" evidence="2">
    <location>
        <begin position="42"/>
        <end position="233"/>
    </location>
</feature>
<gene>
    <name evidence="3" type="ORF">SAMN05216225_106223</name>
</gene>
<dbReference type="CDD" id="cd07731">
    <property type="entry name" value="ComA-like_MBL-fold"/>
    <property type="match status" value="1"/>
</dbReference>
<feature type="signal peptide" evidence="1">
    <location>
        <begin position="1"/>
        <end position="27"/>
    </location>
</feature>
<sequence length="292" mass="33034">MQSFRCMKSLVIALCLVISFYPQSSHSMPLKNMKVHFIDVGQGDSILIQTPNDKSILIDGGPPKSGKKVVRYLKKQNIHSLNLVIATHPDMDHIGGLPSVMKEIEVEKIMDSGKIHITKAYARYLSQIKKQHIPTKIASENEKIMIDPLIDITILNAYSKGKNNNESSLALKITYDEIDFLLMGDIEKEQEKKIMDKYELDAEILKVAHHGSKTSSSYEFFKEVKPEIAMITYSKNNHYGHPVDRVIDTIFKVNAQIYSTAVFGNVVVYTSGDDYFIMPEKSPLQGMYKKTS</sequence>
<evidence type="ECO:0000313" key="4">
    <source>
        <dbReference type="Proteomes" id="UP000183988"/>
    </source>
</evidence>
<dbReference type="PANTHER" id="PTHR30619">
    <property type="entry name" value="DNA INTERNALIZATION/COMPETENCE PROTEIN COMEC/REC2"/>
    <property type="match status" value="1"/>
</dbReference>
<name>A0A1M5MQQ6_9BACI</name>
<dbReference type="EMBL" id="FQVW01000062">
    <property type="protein sequence ID" value="SHG79219.1"/>
    <property type="molecule type" value="Genomic_DNA"/>
</dbReference>
<dbReference type="InterPro" id="IPR036866">
    <property type="entry name" value="RibonucZ/Hydroxyglut_hydro"/>
</dbReference>
<dbReference type="InterPro" id="IPR001279">
    <property type="entry name" value="Metallo-B-lactamas"/>
</dbReference>
<evidence type="ECO:0000259" key="2">
    <source>
        <dbReference type="SMART" id="SM00849"/>
    </source>
</evidence>